<dbReference type="InterPro" id="IPR036282">
    <property type="entry name" value="Glutathione-S-Trfase_C_sf"/>
</dbReference>
<dbReference type="AlphaFoldDB" id="A0AAD9ZC85"/>
<dbReference type="SUPFAM" id="SSF47616">
    <property type="entry name" value="GST C-terminal domain-like"/>
    <property type="match status" value="1"/>
</dbReference>
<organism evidence="3 4">
    <name type="scientific">Lepraria neglecta</name>
    <dbReference type="NCBI Taxonomy" id="209136"/>
    <lineage>
        <taxon>Eukaryota</taxon>
        <taxon>Fungi</taxon>
        <taxon>Dikarya</taxon>
        <taxon>Ascomycota</taxon>
        <taxon>Pezizomycotina</taxon>
        <taxon>Lecanoromycetes</taxon>
        <taxon>OSLEUM clade</taxon>
        <taxon>Lecanoromycetidae</taxon>
        <taxon>Lecanorales</taxon>
        <taxon>Lecanorineae</taxon>
        <taxon>Stereocaulaceae</taxon>
        <taxon>Lepraria</taxon>
    </lineage>
</organism>
<protein>
    <recommendedName>
        <fullName evidence="5">GST N-terminal domain-containing protein</fullName>
    </recommendedName>
</protein>
<dbReference type="GO" id="GO:0016034">
    <property type="term" value="F:maleylacetoacetate isomerase activity"/>
    <property type="evidence" value="ECO:0007669"/>
    <property type="project" value="TreeGrafter"/>
</dbReference>
<comment type="caution">
    <text evidence="3">The sequence shown here is derived from an EMBL/GenBank/DDBJ whole genome shotgun (WGS) entry which is preliminary data.</text>
</comment>
<keyword evidence="4" id="KW-1185">Reference proteome</keyword>
<dbReference type="PANTHER" id="PTHR42673">
    <property type="entry name" value="MALEYLACETOACETATE ISOMERASE"/>
    <property type="match status" value="1"/>
</dbReference>
<dbReference type="InterPro" id="IPR004045">
    <property type="entry name" value="Glutathione_S-Trfase_N"/>
</dbReference>
<accession>A0AAD9ZC85</accession>
<sequence length="257" mass="28681">MEMLTQTDDKVKAENFDPEYLKKNPNGTVPTLTASHLSKPLIDTRQILEFLDQSRPSVNGPALTPAGAQDKVAANSMIELVHSSDLETGLLLFGCLDDDEIHRLQGSPLMAYLAARQTSLEQYHAADPKNAFYAAKREDNGALHDIFTGAPNDARIAYFDETAAKYKTFAASLKMLERQIRLPYAIGDYVTLADLHMVPWLSHALFALGTTDPSDFSKLEGRIQQAVPDFKLGPKIPQWWSNFGKRDSFQKVFKVLH</sequence>
<evidence type="ECO:0008006" key="5">
    <source>
        <dbReference type="Google" id="ProtNLM"/>
    </source>
</evidence>
<dbReference type="InterPro" id="IPR036249">
    <property type="entry name" value="Thioredoxin-like_sf"/>
</dbReference>
<reference evidence="3" key="1">
    <citation type="submission" date="2022-11" db="EMBL/GenBank/DDBJ databases">
        <title>Chromosomal genome sequence assembly and mating type (MAT) locus characterization of the leprose asexual lichenized fungus Lepraria neglecta (Nyl.) Erichsen.</title>
        <authorList>
            <person name="Allen J.L."/>
            <person name="Pfeffer B."/>
        </authorList>
    </citation>
    <scope>NUCLEOTIDE SEQUENCE</scope>
    <source>
        <strain evidence="3">Allen 5258</strain>
    </source>
</reference>
<gene>
    <name evidence="3" type="ORF">OEA41_002621</name>
</gene>
<evidence type="ECO:0000259" key="2">
    <source>
        <dbReference type="PROSITE" id="PS50405"/>
    </source>
</evidence>
<dbReference type="Gene3D" id="3.40.30.10">
    <property type="entry name" value="Glutaredoxin"/>
    <property type="match status" value="1"/>
</dbReference>
<evidence type="ECO:0000313" key="3">
    <source>
        <dbReference type="EMBL" id="KAK3175374.1"/>
    </source>
</evidence>
<name>A0AAD9ZC85_9LECA</name>
<dbReference type="SUPFAM" id="SSF52833">
    <property type="entry name" value="Thioredoxin-like"/>
    <property type="match status" value="1"/>
</dbReference>
<dbReference type="PROSITE" id="PS50405">
    <property type="entry name" value="GST_CTER"/>
    <property type="match status" value="1"/>
</dbReference>
<dbReference type="Gene3D" id="1.20.1050.10">
    <property type="match status" value="1"/>
</dbReference>
<dbReference type="GO" id="GO:0004364">
    <property type="term" value="F:glutathione transferase activity"/>
    <property type="evidence" value="ECO:0007669"/>
    <property type="project" value="TreeGrafter"/>
</dbReference>
<dbReference type="GO" id="GO:0006749">
    <property type="term" value="P:glutathione metabolic process"/>
    <property type="evidence" value="ECO:0007669"/>
    <property type="project" value="TreeGrafter"/>
</dbReference>
<feature type="domain" description="GST C-terminal" evidence="2">
    <location>
        <begin position="119"/>
        <end position="257"/>
    </location>
</feature>
<dbReference type="Proteomes" id="UP001276659">
    <property type="component" value="Unassembled WGS sequence"/>
</dbReference>
<dbReference type="GO" id="GO:0006559">
    <property type="term" value="P:L-phenylalanine catabolic process"/>
    <property type="evidence" value="ECO:0007669"/>
    <property type="project" value="TreeGrafter"/>
</dbReference>
<proteinExistence type="predicted"/>
<dbReference type="EMBL" id="JASNWA010000006">
    <property type="protein sequence ID" value="KAK3175374.1"/>
    <property type="molecule type" value="Genomic_DNA"/>
</dbReference>
<feature type="domain" description="GST N-terminal" evidence="1">
    <location>
        <begin position="1"/>
        <end position="59"/>
    </location>
</feature>
<dbReference type="PANTHER" id="PTHR42673:SF4">
    <property type="entry name" value="MALEYLACETOACETATE ISOMERASE"/>
    <property type="match status" value="1"/>
</dbReference>
<dbReference type="InterPro" id="IPR010987">
    <property type="entry name" value="Glutathione-S-Trfase_C-like"/>
</dbReference>
<dbReference type="PROSITE" id="PS50404">
    <property type="entry name" value="GST_NTER"/>
    <property type="match status" value="1"/>
</dbReference>
<evidence type="ECO:0000259" key="1">
    <source>
        <dbReference type="PROSITE" id="PS50404"/>
    </source>
</evidence>
<evidence type="ECO:0000313" key="4">
    <source>
        <dbReference type="Proteomes" id="UP001276659"/>
    </source>
</evidence>
<dbReference type="Pfam" id="PF13417">
    <property type="entry name" value="GST_N_3"/>
    <property type="match status" value="1"/>
</dbReference>